<evidence type="ECO:0000313" key="2">
    <source>
        <dbReference type="Proteomes" id="UP001372338"/>
    </source>
</evidence>
<evidence type="ECO:0000313" key="1">
    <source>
        <dbReference type="EMBL" id="KAK7280851.1"/>
    </source>
</evidence>
<gene>
    <name evidence="1" type="ORF">RIF29_08382</name>
</gene>
<dbReference type="AlphaFoldDB" id="A0AAN9FTL0"/>
<keyword evidence="2" id="KW-1185">Reference proteome</keyword>
<reference evidence="1 2" key="1">
    <citation type="submission" date="2024-01" db="EMBL/GenBank/DDBJ databases">
        <title>The genomes of 5 underutilized Papilionoideae crops provide insights into root nodulation and disease resistanc.</title>
        <authorList>
            <person name="Yuan L."/>
        </authorList>
    </citation>
    <scope>NUCLEOTIDE SEQUENCE [LARGE SCALE GENOMIC DNA]</scope>
    <source>
        <strain evidence="1">ZHUSHIDOU_FW_LH</strain>
        <tissue evidence="1">Leaf</tissue>
    </source>
</reference>
<comment type="caution">
    <text evidence="1">The sequence shown here is derived from an EMBL/GenBank/DDBJ whole genome shotgun (WGS) entry which is preliminary data.</text>
</comment>
<name>A0AAN9FTL0_CROPI</name>
<sequence length="307" mass="34074">MAEERESVGGGSDASVKRVCRRGSSSSVGSTTEAPLILILEMLGYLIAIDLNQHQRQDGCVPVPVLLRLDLPTSMYPVGMHHVKTKQGGVVKHYLLGGITDYGYSNKIYELKADLLLSIIARGDDVSHGVVLNEISTTLTGAKCPTSFDLGDTTYLLHRFQPYHTSGFGPDFPFERLDASSDQSWLVEKDPPFYQTWPTQDMDGRDVPMEIDGENLKKVKFESYFAVGDKLLIFCNDQSLQWFTPGIGDNNGEGAWDSSTDRYEHVSDSFSMYQTSVIDFLMENYGVMQSSESTEIEETLLSASYAV</sequence>
<accession>A0AAN9FTL0</accession>
<protein>
    <submittedName>
        <fullName evidence="1">Uncharacterized protein</fullName>
    </submittedName>
</protein>
<dbReference type="Proteomes" id="UP001372338">
    <property type="component" value="Unassembled WGS sequence"/>
</dbReference>
<proteinExistence type="predicted"/>
<dbReference type="EMBL" id="JAYWIO010000002">
    <property type="protein sequence ID" value="KAK7280851.1"/>
    <property type="molecule type" value="Genomic_DNA"/>
</dbReference>
<organism evidence="1 2">
    <name type="scientific">Crotalaria pallida</name>
    <name type="common">Smooth rattlebox</name>
    <name type="synonym">Crotalaria striata</name>
    <dbReference type="NCBI Taxonomy" id="3830"/>
    <lineage>
        <taxon>Eukaryota</taxon>
        <taxon>Viridiplantae</taxon>
        <taxon>Streptophyta</taxon>
        <taxon>Embryophyta</taxon>
        <taxon>Tracheophyta</taxon>
        <taxon>Spermatophyta</taxon>
        <taxon>Magnoliopsida</taxon>
        <taxon>eudicotyledons</taxon>
        <taxon>Gunneridae</taxon>
        <taxon>Pentapetalae</taxon>
        <taxon>rosids</taxon>
        <taxon>fabids</taxon>
        <taxon>Fabales</taxon>
        <taxon>Fabaceae</taxon>
        <taxon>Papilionoideae</taxon>
        <taxon>50 kb inversion clade</taxon>
        <taxon>genistoids sensu lato</taxon>
        <taxon>core genistoids</taxon>
        <taxon>Crotalarieae</taxon>
        <taxon>Crotalaria</taxon>
    </lineage>
</organism>